<protein>
    <submittedName>
        <fullName evidence="2">Uncharacterized protein</fullName>
    </submittedName>
</protein>
<feature type="compositionally biased region" description="Low complexity" evidence="1">
    <location>
        <begin position="16"/>
        <end position="33"/>
    </location>
</feature>
<dbReference type="OrthoDB" id="5310629at2759"/>
<reference evidence="2" key="1">
    <citation type="journal article" date="2020" name="Stud. Mycol.">
        <title>101 Dothideomycetes genomes: a test case for predicting lifestyles and emergence of pathogens.</title>
        <authorList>
            <person name="Haridas S."/>
            <person name="Albert R."/>
            <person name="Binder M."/>
            <person name="Bloem J."/>
            <person name="Labutti K."/>
            <person name="Salamov A."/>
            <person name="Andreopoulos B."/>
            <person name="Baker S."/>
            <person name="Barry K."/>
            <person name="Bills G."/>
            <person name="Bluhm B."/>
            <person name="Cannon C."/>
            <person name="Castanera R."/>
            <person name="Culley D."/>
            <person name="Daum C."/>
            <person name="Ezra D."/>
            <person name="Gonzalez J."/>
            <person name="Henrissat B."/>
            <person name="Kuo A."/>
            <person name="Liang C."/>
            <person name="Lipzen A."/>
            <person name="Lutzoni F."/>
            <person name="Magnuson J."/>
            <person name="Mondo S."/>
            <person name="Nolan M."/>
            <person name="Ohm R."/>
            <person name="Pangilinan J."/>
            <person name="Park H.-J."/>
            <person name="Ramirez L."/>
            <person name="Alfaro M."/>
            <person name="Sun H."/>
            <person name="Tritt A."/>
            <person name="Yoshinaga Y."/>
            <person name="Zwiers L.-H."/>
            <person name="Turgeon B."/>
            <person name="Goodwin S."/>
            <person name="Spatafora J."/>
            <person name="Crous P."/>
            <person name="Grigoriev I."/>
        </authorList>
    </citation>
    <scope>NUCLEOTIDE SEQUENCE</scope>
    <source>
        <strain evidence="2">CBS 161.51</strain>
    </source>
</reference>
<evidence type="ECO:0000313" key="2">
    <source>
        <dbReference type="EMBL" id="KAF1938017.1"/>
    </source>
</evidence>
<sequence>MTDTTPISSPILTTKAPPASSSSSDPISPISRSKIFPNKTAAVVMGQTRLIDTNTRAINDTPVELDGGAISPEDSRRRGTGGSVGVGGSVMRSPADEEDIDAEFLGGEENLGREARAKRAEMLATRSKDPSVIVDVPQDPTAEEVEAARSADGMVTPGLSATGGLPRAFGGR</sequence>
<evidence type="ECO:0000256" key="1">
    <source>
        <dbReference type="SAM" id="MobiDB-lite"/>
    </source>
</evidence>
<organism evidence="2 3">
    <name type="scientific">Clathrospora elynae</name>
    <dbReference type="NCBI Taxonomy" id="706981"/>
    <lineage>
        <taxon>Eukaryota</taxon>
        <taxon>Fungi</taxon>
        <taxon>Dikarya</taxon>
        <taxon>Ascomycota</taxon>
        <taxon>Pezizomycotina</taxon>
        <taxon>Dothideomycetes</taxon>
        <taxon>Pleosporomycetidae</taxon>
        <taxon>Pleosporales</taxon>
        <taxon>Diademaceae</taxon>
        <taxon>Clathrospora</taxon>
    </lineage>
</organism>
<proteinExistence type="predicted"/>
<dbReference type="Proteomes" id="UP000800038">
    <property type="component" value="Unassembled WGS sequence"/>
</dbReference>
<dbReference type="EMBL" id="ML976117">
    <property type="protein sequence ID" value="KAF1938017.1"/>
    <property type="molecule type" value="Genomic_DNA"/>
</dbReference>
<feature type="region of interest" description="Disordered" evidence="1">
    <location>
        <begin position="1"/>
        <end position="34"/>
    </location>
</feature>
<accession>A0A6A5SKZ4</accession>
<dbReference type="AlphaFoldDB" id="A0A6A5SKZ4"/>
<feature type="compositionally biased region" description="Polar residues" evidence="1">
    <location>
        <begin position="1"/>
        <end position="12"/>
    </location>
</feature>
<name>A0A6A5SKZ4_9PLEO</name>
<feature type="region of interest" description="Disordered" evidence="1">
    <location>
        <begin position="55"/>
        <end position="99"/>
    </location>
</feature>
<keyword evidence="3" id="KW-1185">Reference proteome</keyword>
<feature type="region of interest" description="Disordered" evidence="1">
    <location>
        <begin position="148"/>
        <end position="172"/>
    </location>
</feature>
<evidence type="ECO:0000313" key="3">
    <source>
        <dbReference type="Proteomes" id="UP000800038"/>
    </source>
</evidence>
<gene>
    <name evidence="2" type="ORF">EJ02DRAFT_458214</name>
</gene>